<dbReference type="GO" id="GO:0016787">
    <property type="term" value="F:hydrolase activity"/>
    <property type="evidence" value="ECO:0007669"/>
    <property type="project" value="UniProtKB-KW"/>
</dbReference>
<reference evidence="6" key="1">
    <citation type="journal article" date="2021" name="PeerJ">
        <title>Extensive microbial diversity within the chicken gut microbiome revealed by metagenomics and culture.</title>
        <authorList>
            <person name="Gilroy R."/>
            <person name="Ravi A."/>
            <person name="Getino M."/>
            <person name="Pursley I."/>
            <person name="Horton D.L."/>
            <person name="Alikhan N.F."/>
            <person name="Baker D."/>
            <person name="Gharbi K."/>
            <person name="Hall N."/>
            <person name="Watson M."/>
            <person name="Adriaenssens E.M."/>
            <person name="Foster-Nyarko E."/>
            <person name="Jarju S."/>
            <person name="Secka A."/>
            <person name="Antonio M."/>
            <person name="Oren A."/>
            <person name="Chaudhuri R.R."/>
            <person name="La Ragione R."/>
            <person name="Hildebrand F."/>
            <person name="Pallen M.J."/>
        </authorList>
    </citation>
    <scope>NUCLEOTIDE SEQUENCE</scope>
    <source>
        <strain evidence="6">F6-686</strain>
    </source>
</reference>
<evidence type="ECO:0000259" key="5">
    <source>
        <dbReference type="Pfam" id="PF00149"/>
    </source>
</evidence>
<dbReference type="GO" id="GO:0046872">
    <property type="term" value="F:metal ion binding"/>
    <property type="evidence" value="ECO:0007669"/>
    <property type="project" value="UniProtKB-KW"/>
</dbReference>
<dbReference type="SUPFAM" id="SSF56300">
    <property type="entry name" value="Metallo-dependent phosphatases"/>
    <property type="match status" value="1"/>
</dbReference>
<sequence length="411" mass="47863">MEYLTKKENVKIYLISDTHLIANQLHDNGEAFQKMRDTSAGKDLDYQNLALKAFVRKIMQDKPNAVVITGDLTFNGEKISAEKLAKIFQPIAQAGIAFLVLPGNHDIYDGWARKFEQDSQIRIAQNSPNDWKKIFSNSYKAAYHFDPSSLSYSVNLNPDYRLILLDSNIYGDEFSYSYPITNGRLNNKQLTWIKNEIKDAYQNKQKVLFFMHHNLYVHNSVIHGGFVLDNTEDLQKIFTKYQIPVVFSGHIHAQNIAESTSCPTIEVASSCFSMTDQGYGIISLSPKKINYQRQSFEMNKYLTAEEIKLLPNRDFHQYLFKIFTKANTNQTSWLKNVIPNAEEREKILSFINQCNWNFFIGKSFYTQDQLTKIKNSHVYQDIKQKLPEMKNYLDSLLTEKRDSWHFEIKFK</sequence>
<reference evidence="6" key="2">
    <citation type="submission" date="2021-04" db="EMBL/GenBank/DDBJ databases">
        <authorList>
            <person name="Gilroy R."/>
        </authorList>
    </citation>
    <scope>NUCLEOTIDE SEQUENCE</scope>
    <source>
        <strain evidence="6">F6-686</strain>
    </source>
</reference>
<dbReference type="InterPro" id="IPR029052">
    <property type="entry name" value="Metallo-depent_PP-like"/>
</dbReference>
<name>A0A9E2NTS1_9LACO</name>
<keyword evidence="1" id="KW-0479">Metal-binding</keyword>
<evidence type="ECO:0000313" key="6">
    <source>
        <dbReference type="EMBL" id="MBU3828350.1"/>
    </source>
</evidence>
<evidence type="ECO:0000256" key="2">
    <source>
        <dbReference type="ARBA" id="ARBA00022801"/>
    </source>
</evidence>
<dbReference type="Pfam" id="PF00149">
    <property type="entry name" value="Metallophos"/>
    <property type="match status" value="1"/>
</dbReference>
<organism evidence="6 7">
    <name type="scientific">Candidatus Lactobacillus pullistercoris</name>
    <dbReference type="NCBI Taxonomy" id="2838636"/>
    <lineage>
        <taxon>Bacteria</taxon>
        <taxon>Bacillati</taxon>
        <taxon>Bacillota</taxon>
        <taxon>Bacilli</taxon>
        <taxon>Lactobacillales</taxon>
        <taxon>Lactobacillaceae</taxon>
        <taxon>Lactobacillus</taxon>
    </lineage>
</organism>
<dbReference type="InterPro" id="IPR004843">
    <property type="entry name" value="Calcineurin-like_PHP"/>
</dbReference>
<dbReference type="Gene3D" id="3.60.21.10">
    <property type="match status" value="1"/>
</dbReference>
<dbReference type="Proteomes" id="UP000823844">
    <property type="component" value="Unassembled WGS sequence"/>
</dbReference>
<dbReference type="PANTHER" id="PTHR42988">
    <property type="entry name" value="PHOSPHOHYDROLASE"/>
    <property type="match status" value="1"/>
</dbReference>
<evidence type="ECO:0000256" key="1">
    <source>
        <dbReference type="ARBA" id="ARBA00022723"/>
    </source>
</evidence>
<comment type="similarity">
    <text evidence="4">Belongs to the cyclic nucleotide phosphodiesterase class-III family.</text>
</comment>
<evidence type="ECO:0000313" key="7">
    <source>
        <dbReference type="Proteomes" id="UP000823844"/>
    </source>
</evidence>
<evidence type="ECO:0000256" key="4">
    <source>
        <dbReference type="ARBA" id="ARBA00025742"/>
    </source>
</evidence>
<proteinExistence type="inferred from homology"/>
<accession>A0A9E2NTS1</accession>
<keyword evidence="2" id="KW-0378">Hydrolase</keyword>
<dbReference type="InterPro" id="IPR050884">
    <property type="entry name" value="CNP_phosphodiesterase-III"/>
</dbReference>
<dbReference type="EMBL" id="JAHLFT010000059">
    <property type="protein sequence ID" value="MBU3828350.1"/>
    <property type="molecule type" value="Genomic_DNA"/>
</dbReference>
<comment type="caution">
    <text evidence="6">The sequence shown here is derived from an EMBL/GenBank/DDBJ whole genome shotgun (WGS) entry which is preliminary data.</text>
</comment>
<evidence type="ECO:0000256" key="3">
    <source>
        <dbReference type="ARBA" id="ARBA00023004"/>
    </source>
</evidence>
<feature type="domain" description="Calcineurin-like phosphoesterase" evidence="5">
    <location>
        <begin position="11"/>
        <end position="253"/>
    </location>
</feature>
<dbReference type="PANTHER" id="PTHR42988:SF2">
    <property type="entry name" value="CYCLIC NUCLEOTIDE PHOSPHODIESTERASE CBUA0032-RELATED"/>
    <property type="match status" value="1"/>
</dbReference>
<gene>
    <name evidence="6" type="ORF">H9806_04325</name>
</gene>
<dbReference type="AlphaFoldDB" id="A0A9E2NTS1"/>
<protein>
    <submittedName>
        <fullName evidence="6">Metallophosphoesterase</fullName>
    </submittedName>
</protein>
<keyword evidence="3" id="KW-0408">Iron</keyword>